<evidence type="ECO:0000256" key="1">
    <source>
        <dbReference type="SAM" id="MobiDB-lite"/>
    </source>
</evidence>
<organism evidence="2 3">
    <name type="scientific">Bacillus thuringiensis HD-771</name>
    <dbReference type="NCBI Taxonomy" id="1218175"/>
    <lineage>
        <taxon>Bacteria</taxon>
        <taxon>Bacillati</taxon>
        <taxon>Bacillota</taxon>
        <taxon>Bacilli</taxon>
        <taxon>Bacillales</taxon>
        <taxon>Bacillaceae</taxon>
        <taxon>Bacillus</taxon>
        <taxon>Bacillus cereus group</taxon>
    </lineage>
</organism>
<dbReference type="EMBL" id="CP003752">
    <property type="protein sequence ID" value="AFQ15851.1"/>
    <property type="molecule type" value="Genomic_DNA"/>
</dbReference>
<accession>A0A9W3JJK7</accession>
<dbReference type="Proteomes" id="UP000005259">
    <property type="component" value="Chromosome"/>
</dbReference>
<proteinExistence type="predicted"/>
<gene>
    <name evidence="2" type="ORF">BTG_11975</name>
</gene>
<name>A0A9W3JJK7_BACTU</name>
<dbReference type="RefSeq" id="WP_001111327.1">
    <property type="nucleotide sequence ID" value="NC_018500.1"/>
</dbReference>
<sequence>MPAPQVNWRKQDNSGAVPSWNIGTIDAGTPSSDFGVLIWNNFAGTTDLSTMTNCTITTKDSAGGNTGELVTNKWVEVTVASAAETGRTPIGGNSTHPIQAGGNSTNTDGTFSPNANEILGVKNDGNKTSAKGNYAEVILRANVPGNATAGNVAFLTRVAYQYV</sequence>
<reference evidence="2 3" key="1">
    <citation type="submission" date="2012-08" db="EMBL/GenBank/DDBJ databases">
        <authorList>
            <person name="Doggett N."/>
            <person name="Teshima H."/>
            <person name="Bruce D."/>
            <person name="Detter J.C."/>
            <person name="Johnson S.L."/>
            <person name="Han C."/>
        </authorList>
    </citation>
    <scope>NUCLEOTIDE SEQUENCE [LARGE SCALE GENOMIC DNA]</scope>
    <source>
        <strain evidence="2 3">HD-771</strain>
    </source>
</reference>
<evidence type="ECO:0000313" key="3">
    <source>
        <dbReference type="Proteomes" id="UP000005259"/>
    </source>
</evidence>
<dbReference type="AlphaFoldDB" id="A0A9W3JJK7"/>
<feature type="region of interest" description="Disordered" evidence="1">
    <location>
        <begin position="85"/>
        <end position="108"/>
    </location>
</feature>
<evidence type="ECO:0000313" key="2">
    <source>
        <dbReference type="EMBL" id="AFQ15851.1"/>
    </source>
</evidence>
<feature type="compositionally biased region" description="Polar residues" evidence="1">
    <location>
        <begin position="91"/>
        <end position="108"/>
    </location>
</feature>
<protein>
    <submittedName>
        <fullName evidence="2">Uncharacterized protein</fullName>
    </submittedName>
</protein>
<dbReference type="KEGG" id="bti:BTG_11975"/>